<dbReference type="InterPro" id="IPR000073">
    <property type="entry name" value="AB_hydrolase_1"/>
</dbReference>
<evidence type="ECO:0000313" key="3">
    <source>
        <dbReference type="EMBL" id="KAF2022066.1"/>
    </source>
</evidence>
<dbReference type="Proteomes" id="UP000799778">
    <property type="component" value="Unassembled WGS sequence"/>
</dbReference>
<evidence type="ECO:0000313" key="4">
    <source>
        <dbReference type="Proteomes" id="UP000799778"/>
    </source>
</evidence>
<accession>A0A6A5Y9Y9</accession>
<dbReference type="GeneID" id="54284188"/>
<dbReference type="InterPro" id="IPR050266">
    <property type="entry name" value="AB_hydrolase_sf"/>
</dbReference>
<dbReference type="EMBL" id="ML978066">
    <property type="protein sequence ID" value="KAF2022066.1"/>
    <property type="molecule type" value="Genomic_DNA"/>
</dbReference>
<dbReference type="PANTHER" id="PTHR43798">
    <property type="entry name" value="MONOACYLGLYCEROL LIPASE"/>
    <property type="match status" value="1"/>
</dbReference>
<feature type="region of interest" description="Disordered" evidence="1">
    <location>
        <begin position="117"/>
        <end position="145"/>
    </location>
</feature>
<dbReference type="SUPFAM" id="SSF53474">
    <property type="entry name" value="alpha/beta-Hydrolases"/>
    <property type="match status" value="1"/>
</dbReference>
<dbReference type="GO" id="GO:0016787">
    <property type="term" value="F:hydrolase activity"/>
    <property type="evidence" value="ECO:0007669"/>
    <property type="project" value="UniProtKB-KW"/>
</dbReference>
<name>A0A6A5Y9Y9_9PLEO</name>
<proteinExistence type="predicted"/>
<sequence>MLMDLFGRGYSASPDPKLYRYDSSLYATQILIAIQSSLLHWKSFTLIGYSLGGAIAADFASHFPSCIANLILLAPGGLIRSKHVTWKSRLLYSSSSILPNSFVERLVAKRLYTGPSTARTIEPESDNTASSGGGGGDGGKKKGGGGLRSQAVYLSSHTALLPSHPQSTVGAVVDWQIEHHAGFVPAFISSIRYAPIHDQHHRWRIIRDNMREGKSTFDRVVLVLGETDPIVVAEELVPDAKGVLGDDGVEAIVMKGTGHEVAIERPREIADIVVNQQERSFWNS</sequence>
<dbReference type="OrthoDB" id="408373at2759"/>
<protein>
    <submittedName>
        <fullName evidence="3">Alpha/beta-hydrolase</fullName>
    </submittedName>
</protein>
<dbReference type="RefSeq" id="XP_033390405.1">
    <property type="nucleotide sequence ID" value="XM_033526791.1"/>
</dbReference>
<organism evidence="3 4">
    <name type="scientific">Aaosphaeria arxii CBS 175.79</name>
    <dbReference type="NCBI Taxonomy" id="1450172"/>
    <lineage>
        <taxon>Eukaryota</taxon>
        <taxon>Fungi</taxon>
        <taxon>Dikarya</taxon>
        <taxon>Ascomycota</taxon>
        <taxon>Pezizomycotina</taxon>
        <taxon>Dothideomycetes</taxon>
        <taxon>Pleosporomycetidae</taxon>
        <taxon>Pleosporales</taxon>
        <taxon>Pleosporales incertae sedis</taxon>
        <taxon>Aaosphaeria</taxon>
    </lineage>
</organism>
<keyword evidence="4" id="KW-1185">Reference proteome</keyword>
<feature type="domain" description="AB hydrolase-1" evidence="2">
    <location>
        <begin position="3"/>
        <end position="266"/>
    </location>
</feature>
<gene>
    <name evidence="3" type="ORF">BU24DRAFT_417712</name>
</gene>
<dbReference type="AlphaFoldDB" id="A0A6A5Y9Y9"/>
<dbReference type="Pfam" id="PF00561">
    <property type="entry name" value="Abhydrolase_1"/>
    <property type="match status" value="1"/>
</dbReference>
<evidence type="ECO:0000259" key="2">
    <source>
        <dbReference type="Pfam" id="PF00561"/>
    </source>
</evidence>
<keyword evidence="3" id="KW-0378">Hydrolase</keyword>
<evidence type="ECO:0000256" key="1">
    <source>
        <dbReference type="SAM" id="MobiDB-lite"/>
    </source>
</evidence>
<dbReference type="Gene3D" id="3.40.50.1820">
    <property type="entry name" value="alpha/beta hydrolase"/>
    <property type="match status" value="1"/>
</dbReference>
<dbReference type="InterPro" id="IPR029058">
    <property type="entry name" value="AB_hydrolase_fold"/>
</dbReference>
<reference evidence="3" key="1">
    <citation type="journal article" date="2020" name="Stud. Mycol.">
        <title>101 Dothideomycetes genomes: a test case for predicting lifestyles and emergence of pathogens.</title>
        <authorList>
            <person name="Haridas S."/>
            <person name="Albert R."/>
            <person name="Binder M."/>
            <person name="Bloem J."/>
            <person name="Labutti K."/>
            <person name="Salamov A."/>
            <person name="Andreopoulos B."/>
            <person name="Baker S."/>
            <person name="Barry K."/>
            <person name="Bills G."/>
            <person name="Bluhm B."/>
            <person name="Cannon C."/>
            <person name="Castanera R."/>
            <person name="Culley D."/>
            <person name="Daum C."/>
            <person name="Ezra D."/>
            <person name="Gonzalez J."/>
            <person name="Henrissat B."/>
            <person name="Kuo A."/>
            <person name="Liang C."/>
            <person name="Lipzen A."/>
            <person name="Lutzoni F."/>
            <person name="Magnuson J."/>
            <person name="Mondo S."/>
            <person name="Nolan M."/>
            <person name="Ohm R."/>
            <person name="Pangilinan J."/>
            <person name="Park H.-J."/>
            <person name="Ramirez L."/>
            <person name="Alfaro M."/>
            <person name="Sun H."/>
            <person name="Tritt A."/>
            <person name="Yoshinaga Y."/>
            <person name="Zwiers L.-H."/>
            <person name="Turgeon B."/>
            <person name="Goodwin S."/>
            <person name="Spatafora J."/>
            <person name="Crous P."/>
            <person name="Grigoriev I."/>
        </authorList>
    </citation>
    <scope>NUCLEOTIDE SEQUENCE</scope>
    <source>
        <strain evidence="3">CBS 175.79</strain>
    </source>
</reference>